<dbReference type="PANTHER" id="PTHR19248">
    <property type="entry name" value="ATP-BINDING TRANSPORT PROTEIN-RELATED"/>
    <property type="match status" value="1"/>
</dbReference>
<dbReference type="AlphaFoldDB" id="A0A9N8ETG5"/>
<name>A0A9N8ETG5_9STRA</name>
<protein>
    <submittedName>
        <fullName evidence="4">Sub-family E member 1</fullName>
    </submittedName>
</protein>
<dbReference type="Gene3D" id="3.40.50.300">
    <property type="entry name" value="P-loop containing nucleotide triphosphate hydrolases"/>
    <property type="match status" value="2"/>
</dbReference>
<dbReference type="InterPro" id="IPR003593">
    <property type="entry name" value="AAA+_ATPase"/>
</dbReference>
<dbReference type="NCBIfam" id="NF009945">
    <property type="entry name" value="PRK13409.1"/>
    <property type="match status" value="1"/>
</dbReference>
<reference evidence="4" key="1">
    <citation type="submission" date="2020-06" db="EMBL/GenBank/DDBJ databases">
        <authorList>
            <consortium name="Plant Systems Biology data submission"/>
        </authorList>
    </citation>
    <scope>NUCLEOTIDE SEQUENCE</scope>
    <source>
        <strain evidence="4">D6</strain>
    </source>
</reference>
<dbReference type="SUPFAM" id="SSF52540">
    <property type="entry name" value="P-loop containing nucleoside triphosphate hydrolases"/>
    <property type="match status" value="2"/>
</dbReference>
<evidence type="ECO:0000256" key="1">
    <source>
        <dbReference type="ARBA" id="ARBA00022741"/>
    </source>
</evidence>
<dbReference type="EMBL" id="CAICTM010001645">
    <property type="protein sequence ID" value="CAB9525226.1"/>
    <property type="molecule type" value="Genomic_DNA"/>
</dbReference>
<dbReference type="OrthoDB" id="6593433at2759"/>
<evidence type="ECO:0000313" key="4">
    <source>
        <dbReference type="EMBL" id="CAB9525226.1"/>
    </source>
</evidence>
<dbReference type="GO" id="GO:0005524">
    <property type="term" value="F:ATP binding"/>
    <property type="evidence" value="ECO:0007669"/>
    <property type="project" value="UniProtKB-KW"/>
</dbReference>
<dbReference type="PRINTS" id="PR01868">
    <property type="entry name" value="ABCEFAMILY"/>
</dbReference>
<evidence type="ECO:0000313" key="5">
    <source>
        <dbReference type="Proteomes" id="UP001153069"/>
    </source>
</evidence>
<proteinExistence type="predicted"/>
<accession>A0A9N8ETG5</accession>
<dbReference type="InterPro" id="IPR003439">
    <property type="entry name" value="ABC_transporter-like_ATP-bd"/>
</dbReference>
<comment type="caution">
    <text evidence="4">The sequence shown here is derived from an EMBL/GenBank/DDBJ whole genome shotgun (WGS) entry which is preliminary data.</text>
</comment>
<feature type="domain" description="ABC transporter" evidence="3">
    <location>
        <begin position="117"/>
        <end position="359"/>
    </location>
</feature>
<keyword evidence="5" id="KW-1185">Reference proteome</keyword>
<gene>
    <name evidence="4" type="ORF">SEMRO_1647_G288370.1</name>
</gene>
<dbReference type="Proteomes" id="UP001153069">
    <property type="component" value="Unassembled WGS sequence"/>
</dbReference>
<evidence type="ECO:0000256" key="2">
    <source>
        <dbReference type="ARBA" id="ARBA00022840"/>
    </source>
</evidence>
<keyword evidence="2" id="KW-0067">ATP-binding</keyword>
<dbReference type="GO" id="GO:0016887">
    <property type="term" value="F:ATP hydrolysis activity"/>
    <property type="evidence" value="ECO:0007669"/>
    <property type="project" value="InterPro"/>
</dbReference>
<evidence type="ECO:0000259" key="3">
    <source>
        <dbReference type="PROSITE" id="PS50893"/>
    </source>
</evidence>
<dbReference type="SMART" id="SM00382">
    <property type="entry name" value="AAA"/>
    <property type="match status" value="2"/>
</dbReference>
<keyword evidence="1" id="KW-0547">Nucleotide-binding</keyword>
<organism evidence="4 5">
    <name type="scientific">Seminavis robusta</name>
    <dbReference type="NCBI Taxonomy" id="568900"/>
    <lineage>
        <taxon>Eukaryota</taxon>
        <taxon>Sar</taxon>
        <taxon>Stramenopiles</taxon>
        <taxon>Ochrophyta</taxon>
        <taxon>Bacillariophyta</taxon>
        <taxon>Bacillariophyceae</taxon>
        <taxon>Bacillariophycidae</taxon>
        <taxon>Naviculales</taxon>
        <taxon>Naviculaceae</taxon>
        <taxon>Seminavis</taxon>
    </lineage>
</organism>
<dbReference type="InterPro" id="IPR027417">
    <property type="entry name" value="P-loop_NTPase"/>
</dbReference>
<dbReference type="PROSITE" id="PS50893">
    <property type="entry name" value="ABC_TRANSPORTER_2"/>
    <property type="match status" value="2"/>
</dbReference>
<dbReference type="Pfam" id="PF00005">
    <property type="entry name" value="ABC_tran"/>
    <property type="match status" value="2"/>
</dbReference>
<dbReference type="InterPro" id="IPR013283">
    <property type="entry name" value="RLI1"/>
</dbReference>
<sequence>MRQFRQQLITVFEEMLSEEGGPGITVVVKGKSTVTRGSKAAKEEAKRIVVIDPDKVKPNSEAFHYLKRNAGGCGKPCIQIGSDKKVTVAEDACPVCVNRCKQCPGDAVSVVKLPTNLTTNTTHRYGPNSFKLHGLPVPRPGHVLGLLGSNGTGKSTCLDILSGKLKPNLGNIDDNPPDWASIITHYRGSDLQKYFQGIVQDNLTVAVKPQLETGLVKRLQGKQVRALLEARDERGRMDEYVKELELEHLMDRQVEELSGGELQRFATACVLGRDASVYMFDEVTSFLDIKQRLKVSKLIRALVHESPEKYVIVVEHDLAILDAMSDYVQCLYGSPGAYGVVTGRSRVRNGINQFLAGYIPADNMRFRDHELTFKVASSDLLPEREEGVALEAADSPKTGIFEYPAMSYTRGEEAGFTLHVEAGALREGECVVLMGENGTGKTTFMEMLAGNLQDQSTDSLASFGVSYKRQGLYPKLRRFQGNVRALLETKINAALSDRLFRLLVLKPLSMDRIQDLPVASLSGGEMQRLAITLCLGQPAQFYLIDEPSAGLDCEQRVNAAKVMKRWVVNHLGKTLLLVEHDFVMASAMADRVVVYEGNPGVECTARAPTGVAESFNRFLKILDVTFRRDPTNFRPRVNKKGSRIDKEQRANGDYYKLVTEEEEA</sequence>
<feature type="domain" description="ABC transporter" evidence="3">
    <location>
        <begin position="401"/>
        <end position="622"/>
    </location>
</feature>